<evidence type="ECO:0000313" key="2">
    <source>
        <dbReference type="EMBL" id="GJB92369.1"/>
    </source>
</evidence>
<protein>
    <recommendedName>
        <fullName evidence="4">Secreted protein</fullName>
    </recommendedName>
</protein>
<dbReference type="Proteomes" id="UP000737420">
    <property type="component" value="Unassembled WGS sequence"/>
</dbReference>
<name>A0ABD0BA37_AERCA</name>
<reference evidence="2 3" key="1">
    <citation type="submission" date="2021-07" db="EMBL/GenBank/DDBJ databases">
        <title>Draft genome sequence of carbapenem-resistant Aeromonas spp. in Japan.</title>
        <authorList>
            <person name="Maehana S."/>
            <person name="Suzuki M."/>
            <person name="Kitasato H."/>
        </authorList>
    </citation>
    <scope>NUCLEOTIDE SEQUENCE [LARGE SCALE GENOMIC DNA]</scope>
    <source>
        <strain evidence="2 3">KAM382</strain>
    </source>
</reference>
<evidence type="ECO:0000256" key="1">
    <source>
        <dbReference type="SAM" id="MobiDB-lite"/>
    </source>
</evidence>
<dbReference type="AlphaFoldDB" id="A0ABD0BA37"/>
<organism evidence="2 3">
    <name type="scientific">Aeromonas caviae</name>
    <name type="common">Aeromonas punctata</name>
    <dbReference type="NCBI Taxonomy" id="648"/>
    <lineage>
        <taxon>Bacteria</taxon>
        <taxon>Pseudomonadati</taxon>
        <taxon>Pseudomonadota</taxon>
        <taxon>Gammaproteobacteria</taxon>
        <taxon>Aeromonadales</taxon>
        <taxon>Aeromonadaceae</taxon>
        <taxon>Aeromonas</taxon>
    </lineage>
</organism>
<sequence length="82" mass="8582">MTWPSARMFLVSSPVPLDVLLAGAAGNPGSPAAGAAPVAWPPARMFLVRSPGPLDVLPAGAAGNQEHLQPATRDHRLQEQHR</sequence>
<evidence type="ECO:0000313" key="3">
    <source>
        <dbReference type="Proteomes" id="UP000737420"/>
    </source>
</evidence>
<gene>
    <name evidence="2" type="ORF">KAM382_24300</name>
</gene>
<feature type="compositionally biased region" description="Basic and acidic residues" evidence="1">
    <location>
        <begin position="72"/>
        <end position="82"/>
    </location>
</feature>
<comment type="caution">
    <text evidence="2">The sequence shown here is derived from an EMBL/GenBank/DDBJ whole genome shotgun (WGS) entry which is preliminary data.</text>
</comment>
<feature type="region of interest" description="Disordered" evidence="1">
    <location>
        <begin position="57"/>
        <end position="82"/>
    </location>
</feature>
<accession>A0ABD0BA37</accession>
<proteinExistence type="predicted"/>
<evidence type="ECO:0008006" key="4">
    <source>
        <dbReference type="Google" id="ProtNLM"/>
    </source>
</evidence>
<dbReference type="RefSeq" id="WP_190284522.1">
    <property type="nucleotide sequence ID" value="NZ_AP024404.1"/>
</dbReference>
<dbReference type="EMBL" id="BPOP01000022">
    <property type="protein sequence ID" value="GJB92369.1"/>
    <property type="molecule type" value="Genomic_DNA"/>
</dbReference>